<evidence type="ECO:0000313" key="1">
    <source>
        <dbReference type="EMBL" id="CAA9382959.1"/>
    </source>
</evidence>
<name>A0A6J4NEH8_9BACT</name>
<protein>
    <submittedName>
        <fullName evidence="1">Uncharacterized protein</fullName>
    </submittedName>
</protein>
<accession>A0A6J4NEH8</accession>
<dbReference type="EMBL" id="CADCUR010000038">
    <property type="protein sequence ID" value="CAA9382959.1"/>
    <property type="molecule type" value="Genomic_DNA"/>
</dbReference>
<sequence length="39" mass="4751">MTVAYPMDETRLSFIEKSQTVYEFSLETYRHPPSIHLFW</sequence>
<gene>
    <name evidence="1" type="ORF">AVDCRST_MAG74-510</name>
</gene>
<reference evidence="1" key="1">
    <citation type="submission" date="2020-02" db="EMBL/GenBank/DDBJ databases">
        <authorList>
            <person name="Meier V. D."/>
        </authorList>
    </citation>
    <scope>NUCLEOTIDE SEQUENCE</scope>
    <source>
        <strain evidence="1">AVDCRST_MAG74</strain>
    </source>
</reference>
<dbReference type="AlphaFoldDB" id="A0A6J4NEH8"/>
<organism evidence="1">
    <name type="scientific">uncultured Pyrinomonadaceae bacterium</name>
    <dbReference type="NCBI Taxonomy" id="2283094"/>
    <lineage>
        <taxon>Bacteria</taxon>
        <taxon>Pseudomonadati</taxon>
        <taxon>Acidobacteriota</taxon>
        <taxon>Blastocatellia</taxon>
        <taxon>Blastocatellales</taxon>
        <taxon>Pyrinomonadaceae</taxon>
        <taxon>environmental samples</taxon>
    </lineage>
</organism>
<proteinExistence type="predicted"/>